<feature type="domain" description="SnoaL-like" evidence="1">
    <location>
        <begin position="7"/>
        <end position="127"/>
    </location>
</feature>
<sequence>MTIDPAIRSLLDGWLQAVRASDASAIASHYSPDVVAFDAIQQLQFRGIEAYIAHWQYCMTQCSEPTFEMHELHVESAGDVAFGHYLALCGGTNEKGERGQSWMRASIGLRREQGQWKIAHEHFSAPFDMASGAAIFDAQP</sequence>
<dbReference type="SUPFAM" id="SSF54427">
    <property type="entry name" value="NTF2-like"/>
    <property type="match status" value="1"/>
</dbReference>
<evidence type="ECO:0000313" key="2">
    <source>
        <dbReference type="EMBL" id="SDO97167.1"/>
    </source>
</evidence>
<dbReference type="Proteomes" id="UP000242957">
    <property type="component" value="Unassembled WGS sequence"/>
</dbReference>
<evidence type="ECO:0000259" key="1">
    <source>
        <dbReference type="Pfam" id="PF13474"/>
    </source>
</evidence>
<dbReference type="InterPro" id="IPR032710">
    <property type="entry name" value="NTF2-like_dom_sf"/>
</dbReference>
<gene>
    <name evidence="2" type="ORF">SAMN05216193_11916</name>
</gene>
<dbReference type="STRING" id="198616.SAMN05216193_11916"/>
<dbReference type="Pfam" id="PF13474">
    <property type="entry name" value="SnoaL_3"/>
    <property type="match status" value="1"/>
</dbReference>
<accession>A0A1H0NWL2</accession>
<dbReference type="EMBL" id="FNIJ01000019">
    <property type="protein sequence ID" value="SDO97167.1"/>
    <property type="molecule type" value="Genomic_DNA"/>
</dbReference>
<reference evidence="3" key="1">
    <citation type="submission" date="2016-10" db="EMBL/GenBank/DDBJ databases">
        <authorList>
            <person name="Varghese N."/>
            <person name="Submissions S."/>
        </authorList>
    </citation>
    <scope>NUCLEOTIDE SEQUENCE [LARGE SCALE GENOMIC DNA]</scope>
    <source>
        <strain evidence="3">JCM 21621</strain>
    </source>
</reference>
<protein>
    <recommendedName>
        <fullName evidence="1">SnoaL-like domain-containing protein</fullName>
    </recommendedName>
</protein>
<keyword evidence="3" id="KW-1185">Reference proteome</keyword>
<organism evidence="2 3">
    <name type="scientific">Pseudomonas jinjuensis</name>
    <dbReference type="NCBI Taxonomy" id="198616"/>
    <lineage>
        <taxon>Bacteria</taxon>
        <taxon>Pseudomonadati</taxon>
        <taxon>Pseudomonadota</taxon>
        <taxon>Gammaproteobacteria</taxon>
        <taxon>Pseudomonadales</taxon>
        <taxon>Pseudomonadaceae</taxon>
        <taxon>Pseudomonas</taxon>
    </lineage>
</organism>
<evidence type="ECO:0000313" key="3">
    <source>
        <dbReference type="Proteomes" id="UP000242957"/>
    </source>
</evidence>
<dbReference type="RefSeq" id="WP_084309501.1">
    <property type="nucleotide sequence ID" value="NZ_FNIJ01000019.1"/>
</dbReference>
<dbReference type="InterPro" id="IPR037401">
    <property type="entry name" value="SnoaL-like"/>
</dbReference>
<dbReference type="Gene3D" id="3.10.450.50">
    <property type="match status" value="1"/>
</dbReference>
<proteinExistence type="predicted"/>
<dbReference type="AlphaFoldDB" id="A0A1H0NWL2"/>
<name>A0A1H0NWL2_9PSED</name>
<dbReference type="OrthoDB" id="9812295at2"/>